<dbReference type="Gene3D" id="3.30.470.30">
    <property type="entry name" value="DNA ligase/mRNA capping enzyme"/>
    <property type="match status" value="1"/>
</dbReference>
<keyword evidence="11 15" id="KW-0234">DNA repair</keyword>
<dbReference type="EMBL" id="DVFO01000009">
    <property type="protein sequence ID" value="HIQ60167.1"/>
    <property type="molecule type" value="Genomic_DNA"/>
</dbReference>
<dbReference type="NCBIfam" id="TIGR00575">
    <property type="entry name" value="dnlj"/>
    <property type="match status" value="1"/>
</dbReference>
<dbReference type="PANTHER" id="PTHR23389">
    <property type="entry name" value="CHROMOSOME TRANSMISSION FIDELITY FACTOR 18"/>
    <property type="match status" value="1"/>
</dbReference>
<evidence type="ECO:0000256" key="1">
    <source>
        <dbReference type="ARBA" id="ARBA00004067"/>
    </source>
</evidence>
<comment type="similarity">
    <text evidence="14 15">Belongs to the NAD-dependent DNA ligase family. LigA subfamily.</text>
</comment>
<feature type="domain" description="BRCT" evidence="16">
    <location>
        <begin position="579"/>
        <end position="655"/>
    </location>
</feature>
<evidence type="ECO:0000256" key="7">
    <source>
        <dbReference type="ARBA" id="ARBA00022763"/>
    </source>
</evidence>
<dbReference type="InterPro" id="IPR018239">
    <property type="entry name" value="DNA_ligase_AS"/>
</dbReference>
<dbReference type="InterPro" id="IPR001679">
    <property type="entry name" value="DNA_ligase"/>
</dbReference>
<dbReference type="Pfam" id="PF14520">
    <property type="entry name" value="HHH_5"/>
    <property type="match status" value="1"/>
</dbReference>
<feature type="binding site" evidence="15">
    <location>
        <position position="402"/>
    </location>
    <ligand>
        <name>Zn(2+)</name>
        <dbReference type="ChEBI" id="CHEBI:29105"/>
    </ligand>
</feature>
<dbReference type="PROSITE" id="PS50172">
    <property type="entry name" value="BRCT"/>
    <property type="match status" value="1"/>
</dbReference>
<keyword evidence="5 15" id="KW-0235">DNA replication</keyword>
<dbReference type="SMART" id="SM00532">
    <property type="entry name" value="LIGANc"/>
    <property type="match status" value="1"/>
</dbReference>
<dbReference type="PROSITE" id="PS01055">
    <property type="entry name" value="DNA_LIGASE_N1"/>
    <property type="match status" value="1"/>
</dbReference>
<evidence type="ECO:0000256" key="8">
    <source>
        <dbReference type="ARBA" id="ARBA00022833"/>
    </source>
</evidence>
<organism evidence="17 18">
    <name type="scientific">Candidatus Enterenecus faecium</name>
    <dbReference type="NCBI Taxonomy" id="2840780"/>
    <lineage>
        <taxon>Bacteria</taxon>
        <taxon>Bacillati</taxon>
        <taxon>Bacillota</taxon>
        <taxon>Clostridia</taxon>
        <taxon>Eubacteriales</taxon>
        <taxon>Candidatus Enterenecus</taxon>
    </lineage>
</organism>
<dbReference type="PIRSF" id="PIRSF001604">
    <property type="entry name" value="LigA"/>
    <property type="match status" value="1"/>
</dbReference>
<dbReference type="Gene3D" id="6.20.10.30">
    <property type="match status" value="1"/>
</dbReference>
<gene>
    <name evidence="15 17" type="primary">ligA</name>
    <name evidence="17" type="ORF">IAD31_00995</name>
</gene>
<evidence type="ECO:0000256" key="11">
    <source>
        <dbReference type="ARBA" id="ARBA00023204"/>
    </source>
</evidence>
<dbReference type="NCBIfam" id="NF005932">
    <property type="entry name" value="PRK07956.1"/>
    <property type="match status" value="1"/>
</dbReference>
<keyword evidence="9 15" id="KW-0460">Magnesium</keyword>
<dbReference type="FunFam" id="1.10.287.610:FF:000002">
    <property type="entry name" value="DNA ligase"/>
    <property type="match status" value="1"/>
</dbReference>
<feature type="binding site" evidence="15">
    <location>
        <position position="108"/>
    </location>
    <ligand>
        <name>NAD(+)</name>
        <dbReference type="ChEBI" id="CHEBI:57540"/>
    </ligand>
</feature>
<dbReference type="FunFam" id="1.10.150.20:FF:000007">
    <property type="entry name" value="DNA ligase"/>
    <property type="match status" value="1"/>
</dbReference>
<reference evidence="17" key="1">
    <citation type="submission" date="2020-10" db="EMBL/GenBank/DDBJ databases">
        <authorList>
            <person name="Gilroy R."/>
        </authorList>
    </citation>
    <scope>NUCLEOTIDE SEQUENCE</scope>
    <source>
        <strain evidence="17">ChiGjej2B2-12916</strain>
    </source>
</reference>
<dbReference type="SUPFAM" id="SSF47781">
    <property type="entry name" value="RuvA domain 2-like"/>
    <property type="match status" value="1"/>
</dbReference>
<dbReference type="Pfam" id="PF00533">
    <property type="entry name" value="BRCT"/>
    <property type="match status" value="1"/>
</dbReference>
<dbReference type="InterPro" id="IPR012340">
    <property type="entry name" value="NA-bd_OB-fold"/>
</dbReference>
<evidence type="ECO:0000313" key="17">
    <source>
        <dbReference type="EMBL" id="HIQ60167.1"/>
    </source>
</evidence>
<dbReference type="Pfam" id="PF22745">
    <property type="entry name" value="Nlig-Ia"/>
    <property type="match status" value="1"/>
</dbReference>
<dbReference type="Pfam" id="PF01653">
    <property type="entry name" value="DNA_ligase_aden"/>
    <property type="match status" value="1"/>
</dbReference>
<evidence type="ECO:0000256" key="3">
    <source>
        <dbReference type="ARBA" id="ARBA00013308"/>
    </source>
</evidence>
<dbReference type="PANTHER" id="PTHR23389:SF9">
    <property type="entry name" value="DNA LIGASE"/>
    <property type="match status" value="1"/>
</dbReference>
<dbReference type="InterPro" id="IPR013840">
    <property type="entry name" value="DNAligase_N"/>
</dbReference>
<dbReference type="InterPro" id="IPR036420">
    <property type="entry name" value="BRCT_dom_sf"/>
</dbReference>
<dbReference type="FunFam" id="2.40.50.140:FF:000012">
    <property type="entry name" value="DNA ligase"/>
    <property type="match status" value="1"/>
</dbReference>
<feature type="binding site" evidence="15">
    <location>
        <position position="131"/>
    </location>
    <ligand>
        <name>NAD(+)</name>
        <dbReference type="ChEBI" id="CHEBI:57540"/>
    </ligand>
</feature>
<feature type="active site" description="N6-AMP-lysine intermediate" evidence="15">
    <location>
        <position position="110"/>
    </location>
</feature>
<dbReference type="Gene3D" id="1.10.150.20">
    <property type="entry name" value="5' to 3' exonuclease, C-terminal subdomain"/>
    <property type="match status" value="2"/>
</dbReference>
<keyword evidence="7 15" id="KW-0227">DNA damage</keyword>
<dbReference type="FunFam" id="1.10.150.20:FF:000006">
    <property type="entry name" value="DNA ligase"/>
    <property type="match status" value="1"/>
</dbReference>
<dbReference type="AlphaFoldDB" id="A0A9D0YQB5"/>
<dbReference type="InterPro" id="IPR013839">
    <property type="entry name" value="DNAligase_adenylation"/>
</dbReference>
<feature type="binding site" evidence="15">
    <location>
        <position position="281"/>
    </location>
    <ligand>
        <name>NAD(+)</name>
        <dbReference type="ChEBI" id="CHEBI:57540"/>
    </ligand>
</feature>
<dbReference type="CDD" id="cd17748">
    <property type="entry name" value="BRCT_DNA_ligase_like"/>
    <property type="match status" value="1"/>
</dbReference>
<dbReference type="InterPro" id="IPR003583">
    <property type="entry name" value="Hlx-hairpin-Hlx_DNA-bd_motif"/>
</dbReference>
<accession>A0A9D0YQB5</accession>
<feature type="binding site" evidence="15">
    <location>
        <position position="422"/>
    </location>
    <ligand>
        <name>Zn(2+)</name>
        <dbReference type="ChEBI" id="CHEBI:29105"/>
    </ligand>
</feature>
<dbReference type="GO" id="GO:0006281">
    <property type="term" value="P:DNA repair"/>
    <property type="evidence" value="ECO:0007669"/>
    <property type="project" value="UniProtKB-KW"/>
</dbReference>
<dbReference type="Gene3D" id="3.40.50.10190">
    <property type="entry name" value="BRCT domain"/>
    <property type="match status" value="1"/>
</dbReference>
<dbReference type="Proteomes" id="UP000886879">
    <property type="component" value="Unassembled WGS sequence"/>
</dbReference>
<feature type="binding site" evidence="15">
    <location>
        <position position="305"/>
    </location>
    <ligand>
        <name>NAD(+)</name>
        <dbReference type="ChEBI" id="CHEBI:57540"/>
    </ligand>
</feature>
<evidence type="ECO:0000256" key="10">
    <source>
        <dbReference type="ARBA" id="ARBA00023027"/>
    </source>
</evidence>
<keyword evidence="8 15" id="KW-0862">Zinc</keyword>
<dbReference type="Gene3D" id="2.40.50.140">
    <property type="entry name" value="Nucleic acid-binding proteins"/>
    <property type="match status" value="1"/>
</dbReference>
<proteinExistence type="inferred from homology"/>
<reference evidence="17" key="2">
    <citation type="journal article" date="2021" name="PeerJ">
        <title>Extensive microbial diversity within the chicken gut microbiome revealed by metagenomics and culture.</title>
        <authorList>
            <person name="Gilroy R."/>
            <person name="Ravi A."/>
            <person name="Getino M."/>
            <person name="Pursley I."/>
            <person name="Horton D.L."/>
            <person name="Alikhan N.F."/>
            <person name="Baker D."/>
            <person name="Gharbi K."/>
            <person name="Hall N."/>
            <person name="Watson M."/>
            <person name="Adriaenssens E.M."/>
            <person name="Foster-Nyarko E."/>
            <person name="Jarju S."/>
            <person name="Secka A."/>
            <person name="Antonio M."/>
            <person name="Oren A."/>
            <person name="Chaudhuri R.R."/>
            <person name="La Ragione R."/>
            <person name="Hildebrand F."/>
            <person name="Pallen M.J."/>
        </authorList>
    </citation>
    <scope>NUCLEOTIDE SEQUENCE</scope>
    <source>
        <strain evidence="17">ChiGjej2B2-12916</strain>
    </source>
</reference>
<keyword evidence="12 15" id="KW-0464">Manganese</keyword>
<evidence type="ECO:0000256" key="4">
    <source>
        <dbReference type="ARBA" id="ARBA00022598"/>
    </source>
</evidence>
<dbReference type="InterPro" id="IPR001357">
    <property type="entry name" value="BRCT_dom"/>
</dbReference>
<dbReference type="SMART" id="SM00292">
    <property type="entry name" value="BRCT"/>
    <property type="match status" value="1"/>
</dbReference>
<dbReference type="Gene3D" id="1.10.287.610">
    <property type="entry name" value="Helix hairpin bin"/>
    <property type="match status" value="1"/>
</dbReference>
<dbReference type="Pfam" id="PF03119">
    <property type="entry name" value="DNA_ligase_ZBD"/>
    <property type="match status" value="1"/>
</dbReference>
<dbReference type="GO" id="GO:0006260">
    <property type="term" value="P:DNA replication"/>
    <property type="evidence" value="ECO:0007669"/>
    <property type="project" value="UniProtKB-KW"/>
</dbReference>
<dbReference type="GO" id="GO:0003677">
    <property type="term" value="F:DNA binding"/>
    <property type="evidence" value="ECO:0007669"/>
    <property type="project" value="InterPro"/>
</dbReference>
<feature type="binding site" evidence="15">
    <location>
        <position position="399"/>
    </location>
    <ligand>
        <name>Zn(2+)</name>
        <dbReference type="ChEBI" id="CHEBI:29105"/>
    </ligand>
</feature>
<evidence type="ECO:0000256" key="12">
    <source>
        <dbReference type="ARBA" id="ARBA00023211"/>
    </source>
</evidence>
<evidence type="ECO:0000256" key="15">
    <source>
        <dbReference type="HAMAP-Rule" id="MF_01588"/>
    </source>
</evidence>
<comment type="cofactor">
    <cofactor evidence="15">
        <name>Mg(2+)</name>
        <dbReference type="ChEBI" id="CHEBI:18420"/>
    </cofactor>
    <cofactor evidence="15">
        <name>Mn(2+)</name>
        <dbReference type="ChEBI" id="CHEBI:29035"/>
    </cofactor>
</comment>
<evidence type="ECO:0000256" key="6">
    <source>
        <dbReference type="ARBA" id="ARBA00022723"/>
    </source>
</evidence>
<evidence type="ECO:0000256" key="2">
    <source>
        <dbReference type="ARBA" id="ARBA00012722"/>
    </source>
</evidence>
<dbReference type="Pfam" id="PF03120">
    <property type="entry name" value="OB_DNA_ligase"/>
    <property type="match status" value="1"/>
</dbReference>
<keyword evidence="4 15" id="KW-0436">Ligase</keyword>
<dbReference type="SMART" id="SM00278">
    <property type="entry name" value="HhH1"/>
    <property type="match status" value="3"/>
</dbReference>
<evidence type="ECO:0000313" key="18">
    <source>
        <dbReference type="Proteomes" id="UP000886879"/>
    </source>
</evidence>
<name>A0A9D0YQB5_9FIRM</name>
<dbReference type="InterPro" id="IPR010994">
    <property type="entry name" value="RuvA_2-like"/>
</dbReference>
<comment type="caution">
    <text evidence="15">Lacks conserved residue(s) required for the propagation of feature annotation.</text>
</comment>
<evidence type="ECO:0000259" key="16">
    <source>
        <dbReference type="PROSITE" id="PS50172"/>
    </source>
</evidence>
<evidence type="ECO:0000256" key="9">
    <source>
        <dbReference type="ARBA" id="ARBA00022842"/>
    </source>
</evidence>
<dbReference type="SUPFAM" id="SSF52113">
    <property type="entry name" value="BRCT domain"/>
    <property type="match status" value="1"/>
</dbReference>
<feature type="binding site" evidence="15">
    <location>
        <begin position="80"/>
        <end position="81"/>
    </location>
    <ligand>
        <name>NAD(+)</name>
        <dbReference type="ChEBI" id="CHEBI:57540"/>
    </ligand>
</feature>
<dbReference type="SUPFAM" id="SSF50249">
    <property type="entry name" value="Nucleic acid-binding proteins"/>
    <property type="match status" value="1"/>
</dbReference>
<sequence>MDSLQQIEQLRRELNHHNYLYYVLDQPTISDFEYDRMLRQLEELEQAHPELITPDSPTQRVGGKPLDSFTQVVHRVPLQSLQDVFSPEELMEFHQRVSQGGTTEYLLEPKVDGLSVALEYENGVFVRGATRGDGMVGEDVTENLRTIRSIPMVLEGAPETLIVRGEVYMPRKTFERLNQERELRGDPLFANPRNAAAGSMRQLDPKVAASRGLDILIFNIQYVNGISFTSDSDSLDYLRGLRFKVIDYVKSTDMEEIQKEIQRLGDQREKYPFDIDGAVVKVNNLLGREALGETAKSPRWAAAFKYPPEQKESVVRDIVVQVGRTGVLTPKAVVDPVRLAGTTVTNATLHNQDFITEKDIRIGDTVVVQKAGEIIPEIVSVVTSKRPEGTVPYELPHQCPVCGAPVVRDEDGAHVRCTGAECPAQLLRNLTHFASRDAMDIEGLGPAVVEGLVQAGLVHTPADLYQLQQDQVAALDRMGQKSAENLLAAIERSKSNDLSKLLFAFGIRQVGQKAAKVLAAKFGSLEALAQAGVEELTAIDDIGPITAEYLTAWFASPQSQHLMHSLAQAGVNTLSTATPVGDRLAGLTFVLTGELSHCSRKEAGGMLEALGAKVSGSVSKKTSCVIAGEAAGSKLRKANELGIPVLDEAQFLQLVSDDPQQYQPILTDLTTQK</sequence>
<dbReference type="HAMAP" id="MF_01588">
    <property type="entry name" value="DNA_ligase_A"/>
    <property type="match status" value="1"/>
</dbReference>
<comment type="function">
    <text evidence="1 15">DNA ligase that catalyzes the formation of phosphodiester linkages between 5'-phosphoryl and 3'-hydroxyl groups in double-stranded DNA using NAD as a coenzyme and as the energy source for the reaction. It is essential for DNA replication and repair of damaged DNA.</text>
</comment>
<feature type="binding site" evidence="15">
    <location>
        <begin position="31"/>
        <end position="35"/>
    </location>
    <ligand>
        <name>NAD(+)</name>
        <dbReference type="ChEBI" id="CHEBI:57540"/>
    </ligand>
</feature>
<dbReference type="CDD" id="cd00114">
    <property type="entry name" value="LIGANc"/>
    <property type="match status" value="1"/>
</dbReference>
<dbReference type="GO" id="GO:0046872">
    <property type="term" value="F:metal ion binding"/>
    <property type="evidence" value="ECO:0007669"/>
    <property type="project" value="UniProtKB-KW"/>
</dbReference>
<dbReference type="EC" id="6.5.1.2" evidence="2 15"/>
<dbReference type="InterPro" id="IPR004150">
    <property type="entry name" value="NAD_DNA_ligase_OB"/>
</dbReference>
<comment type="caution">
    <text evidence="17">The sequence shown here is derived from an EMBL/GenBank/DDBJ whole genome shotgun (WGS) entry which is preliminary data.</text>
</comment>
<protein>
    <recommendedName>
        <fullName evidence="3 15">DNA ligase</fullName>
        <ecNumber evidence="2 15">6.5.1.2</ecNumber>
    </recommendedName>
    <alternativeName>
        <fullName evidence="15">Polydeoxyribonucleotide synthase [NAD(+)]</fullName>
    </alternativeName>
</protein>
<dbReference type="SUPFAM" id="SSF56091">
    <property type="entry name" value="DNA ligase/mRNA capping enzyme, catalytic domain"/>
    <property type="match status" value="1"/>
</dbReference>
<evidence type="ECO:0000256" key="13">
    <source>
        <dbReference type="ARBA" id="ARBA00034005"/>
    </source>
</evidence>
<dbReference type="InterPro" id="IPR004149">
    <property type="entry name" value="Znf_DNAligase_C4"/>
</dbReference>
<dbReference type="InterPro" id="IPR041663">
    <property type="entry name" value="DisA/LigA_HHH"/>
</dbReference>
<comment type="catalytic activity">
    <reaction evidence="13 15">
        <text>NAD(+) + (deoxyribonucleotide)n-3'-hydroxyl + 5'-phospho-(deoxyribonucleotide)m = (deoxyribonucleotide)n+m + AMP + beta-nicotinamide D-nucleotide.</text>
        <dbReference type="EC" id="6.5.1.2"/>
    </reaction>
</comment>
<feature type="binding site" evidence="15">
    <location>
        <position position="166"/>
    </location>
    <ligand>
        <name>NAD(+)</name>
        <dbReference type="ChEBI" id="CHEBI:57540"/>
    </ligand>
</feature>
<dbReference type="GO" id="GO:0003911">
    <property type="term" value="F:DNA ligase (NAD+) activity"/>
    <property type="evidence" value="ECO:0007669"/>
    <property type="project" value="UniProtKB-UniRule"/>
</dbReference>
<dbReference type="GO" id="GO:0005829">
    <property type="term" value="C:cytosol"/>
    <property type="evidence" value="ECO:0007669"/>
    <property type="project" value="TreeGrafter"/>
</dbReference>
<evidence type="ECO:0000256" key="5">
    <source>
        <dbReference type="ARBA" id="ARBA00022705"/>
    </source>
</evidence>
<evidence type="ECO:0000256" key="14">
    <source>
        <dbReference type="ARBA" id="ARBA00060881"/>
    </source>
</evidence>
<keyword evidence="6 15" id="KW-0479">Metal-binding</keyword>
<keyword evidence="10 15" id="KW-0520">NAD</keyword>
<dbReference type="Pfam" id="PF12826">
    <property type="entry name" value="HHH_2"/>
    <property type="match status" value="1"/>
</dbReference>